<keyword evidence="1" id="KW-1133">Transmembrane helix</keyword>
<evidence type="ECO:0000256" key="1">
    <source>
        <dbReference type="SAM" id="Phobius"/>
    </source>
</evidence>
<dbReference type="AlphaFoldDB" id="E1YB18"/>
<feature type="transmembrane region" description="Helical" evidence="1">
    <location>
        <begin position="45"/>
        <end position="63"/>
    </location>
</feature>
<sequence>MEKQKKIIQLIWAIALILAGIGVFYQIPYKMQQLEHIGHFSSEKYFIRFCFYLLGFLLIGGGLKKIYKYYGKSQGKEPDN</sequence>
<accession>E1YB18</accession>
<evidence type="ECO:0000313" key="2">
    <source>
        <dbReference type="EMBL" id="CBX27859.1"/>
    </source>
</evidence>
<name>E1YB18_9BACT</name>
<dbReference type="EMBL" id="FR695867">
    <property type="protein sequence ID" value="CBX27859.1"/>
    <property type="molecule type" value="Genomic_DNA"/>
</dbReference>
<feature type="transmembrane region" description="Helical" evidence="1">
    <location>
        <begin position="7"/>
        <end position="25"/>
    </location>
</feature>
<keyword evidence="1" id="KW-0472">Membrane</keyword>
<keyword evidence="1" id="KW-0812">Transmembrane</keyword>
<proteinExistence type="predicted"/>
<reference evidence="2" key="1">
    <citation type="journal article" date="2011" name="Environ. Microbiol.">
        <title>Genomic insights into the metabolic potential of the polycyclic aromatic hydrocarbon degrading sulfate-reducing Deltaproteobacterium N47.</title>
        <authorList>
            <person name="Bergmann F."/>
            <person name="Selesi D."/>
            <person name="Weinmaier T."/>
            <person name="Tischler P."/>
            <person name="Rattei T."/>
            <person name="Meckenstock R.U."/>
        </authorList>
    </citation>
    <scope>NUCLEOTIDE SEQUENCE</scope>
</reference>
<gene>
    <name evidence="2" type="ORF">N47_C19170</name>
</gene>
<organism evidence="2">
    <name type="scientific">uncultured Desulfobacterium sp</name>
    <dbReference type="NCBI Taxonomy" id="201089"/>
    <lineage>
        <taxon>Bacteria</taxon>
        <taxon>Pseudomonadati</taxon>
        <taxon>Thermodesulfobacteriota</taxon>
        <taxon>Desulfobacteria</taxon>
        <taxon>Desulfobacterales</taxon>
        <taxon>Desulfobacteriaceae</taxon>
        <taxon>Desulfobacterium</taxon>
        <taxon>environmental samples</taxon>
    </lineage>
</organism>
<protein>
    <submittedName>
        <fullName evidence="2">Uncharacterized protein</fullName>
    </submittedName>
</protein>